<reference evidence="2" key="1">
    <citation type="journal article" date="2020" name="Nat. Commun.">
        <title>Large-scale genome sequencing of mycorrhizal fungi provides insights into the early evolution of symbiotic traits.</title>
        <authorList>
            <person name="Miyauchi S."/>
            <person name="Kiss E."/>
            <person name="Kuo A."/>
            <person name="Drula E."/>
            <person name="Kohler A."/>
            <person name="Sanchez-Garcia M."/>
            <person name="Morin E."/>
            <person name="Andreopoulos B."/>
            <person name="Barry K.W."/>
            <person name="Bonito G."/>
            <person name="Buee M."/>
            <person name="Carver A."/>
            <person name="Chen C."/>
            <person name="Cichocki N."/>
            <person name="Clum A."/>
            <person name="Culley D."/>
            <person name="Crous P.W."/>
            <person name="Fauchery L."/>
            <person name="Girlanda M."/>
            <person name="Hayes R.D."/>
            <person name="Keri Z."/>
            <person name="LaButti K."/>
            <person name="Lipzen A."/>
            <person name="Lombard V."/>
            <person name="Magnuson J."/>
            <person name="Maillard F."/>
            <person name="Murat C."/>
            <person name="Nolan M."/>
            <person name="Ohm R.A."/>
            <person name="Pangilinan J."/>
            <person name="Pereira M.F."/>
            <person name="Perotto S."/>
            <person name="Peter M."/>
            <person name="Pfister S."/>
            <person name="Riley R."/>
            <person name="Sitrit Y."/>
            <person name="Stielow J.B."/>
            <person name="Szollosi G."/>
            <person name="Zifcakova L."/>
            <person name="Stursova M."/>
            <person name="Spatafora J.W."/>
            <person name="Tedersoo L."/>
            <person name="Vaario L.M."/>
            <person name="Yamada A."/>
            <person name="Yan M."/>
            <person name="Wang P."/>
            <person name="Xu J."/>
            <person name="Bruns T."/>
            <person name="Baldrian P."/>
            <person name="Vilgalys R."/>
            <person name="Dunand C."/>
            <person name="Henrissat B."/>
            <person name="Grigoriev I.V."/>
            <person name="Hibbett D."/>
            <person name="Nagy L.G."/>
            <person name="Martin F.M."/>
        </authorList>
    </citation>
    <scope>NUCLEOTIDE SEQUENCE</scope>
    <source>
        <strain evidence="2">UP504</strain>
    </source>
</reference>
<dbReference type="OrthoDB" id="3261714at2759"/>
<gene>
    <name evidence="2" type="ORF">BS47DRAFT_1489277</name>
</gene>
<feature type="region of interest" description="Disordered" evidence="1">
    <location>
        <begin position="194"/>
        <end position="275"/>
    </location>
</feature>
<keyword evidence="3" id="KW-1185">Reference proteome</keyword>
<feature type="region of interest" description="Disordered" evidence="1">
    <location>
        <begin position="54"/>
        <end position="104"/>
    </location>
</feature>
<dbReference type="AlphaFoldDB" id="A0A9P6AIN8"/>
<dbReference type="Proteomes" id="UP000886523">
    <property type="component" value="Unassembled WGS sequence"/>
</dbReference>
<evidence type="ECO:0000256" key="1">
    <source>
        <dbReference type="SAM" id="MobiDB-lite"/>
    </source>
</evidence>
<dbReference type="EMBL" id="MU129106">
    <property type="protein sequence ID" value="KAF9506570.1"/>
    <property type="molecule type" value="Genomic_DNA"/>
</dbReference>
<comment type="caution">
    <text evidence="2">The sequence shown here is derived from an EMBL/GenBank/DDBJ whole genome shotgun (WGS) entry which is preliminary data.</text>
</comment>
<accession>A0A9P6AIN8</accession>
<evidence type="ECO:0000313" key="2">
    <source>
        <dbReference type="EMBL" id="KAF9506570.1"/>
    </source>
</evidence>
<evidence type="ECO:0000313" key="3">
    <source>
        <dbReference type="Proteomes" id="UP000886523"/>
    </source>
</evidence>
<feature type="compositionally biased region" description="Basic and acidic residues" evidence="1">
    <location>
        <begin position="207"/>
        <end position="226"/>
    </location>
</feature>
<proteinExistence type="predicted"/>
<protein>
    <recommendedName>
        <fullName evidence="4">Extracellular mutant protein 11 C-terminal domain-containing protein</fullName>
    </recommendedName>
</protein>
<evidence type="ECO:0008006" key="4">
    <source>
        <dbReference type="Google" id="ProtNLM"/>
    </source>
</evidence>
<organism evidence="2 3">
    <name type="scientific">Hydnum rufescens UP504</name>
    <dbReference type="NCBI Taxonomy" id="1448309"/>
    <lineage>
        <taxon>Eukaryota</taxon>
        <taxon>Fungi</taxon>
        <taxon>Dikarya</taxon>
        <taxon>Basidiomycota</taxon>
        <taxon>Agaricomycotina</taxon>
        <taxon>Agaricomycetes</taxon>
        <taxon>Cantharellales</taxon>
        <taxon>Hydnaceae</taxon>
        <taxon>Hydnum</taxon>
    </lineage>
</organism>
<feature type="compositionally biased region" description="Polar residues" evidence="1">
    <location>
        <begin position="72"/>
        <end position="82"/>
    </location>
</feature>
<name>A0A9P6AIN8_9AGAM</name>
<sequence>MSQRRQFTPTNSALADNTKIPFSDHAFQATPSLVSTDNDIGNLSRLHLSGIKKNSRISGGRDHAGKKLLSRSEPQGTSMNSHVTRDLLPPTRASDVFPSRPISSAASDPFPMSLQCALPPTLHFRSQLSPVTPERGLGVNFPDFPYSQIHFRAEDLHPSLSDAANDSSSPVGSSIQQMSQDQKSTIIPMASAMSPGISARSPATHSMSHEHEEDKYNQALGDKPHSSTEGPGSELYERSGGKRCRTTRDMNQCSDDDSLITPENFKRQKPDNLYNMSAGNFDPRIHGAHRLIRHDDPIQRTALDISHGEPSTVFSSQNDRVTVLRQKWNACTLEEWHQGGNDITKKFSELVEFAQEYMCTKVKIYSLLHARTEDRNKKLLDLRDERLKQAREMLVNQTDALVGHSK</sequence>